<dbReference type="Gene3D" id="3.90.70.10">
    <property type="entry name" value="Cysteine proteinases"/>
    <property type="match status" value="1"/>
</dbReference>
<dbReference type="OrthoDB" id="1739955at2759"/>
<feature type="compositionally biased region" description="Basic and acidic residues" evidence="1">
    <location>
        <begin position="1"/>
        <end position="16"/>
    </location>
</feature>
<dbReference type="Proteomes" id="UP000241394">
    <property type="component" value="Chromosome LG22"/>
</dbReference>
<dbReference type="InterPro" id="IPR038765">
    <property type="entry name" value="Papain-like_cys_pep_sf"/>
</dbReference>
<evidence type="ECO:0000313" key="2">
    <source>
        <dbReference type="EMBL" id="PSR98397.1"/>
    </source>
</evidence>
<feature type="compositionally biased region" description="Acidic residues" evidence="1">
    <location>
        <begin position="49"/>
        <end position="59"/>
    </location>
</feature>
<evidence type="ECO:0000313" key="3">
    <source>
        <dbReference type="Proteomes" id="UP000241394"/>
    </source>
</evidence>
<gene>
    <name evidence="2" type="ORF">CEY00_Acc25003</name>
</gene>
<dbReference type="AlphaFoldDB" id="A0A2R6PXA4"/>
<accession>A0A2R6PXA4</accession>
<feature type="compositionally biased region" description="Acidic residues" evidence="1">
    <location>
        <begin position="85"/>
        <end position="97"/>
    </location>
</feature>
<proteinExistence type="predicted"/>
<dbReference type="EMBL" id="NKQK01000022">
    <property type="protein sequence ID" value="PSR98397.1"/>
    <property type="molecule type" value="Genomic_DNA"/>
</dbReference>
<keyword evidence="3" id="KW-1185">Reference proteome</keyword>
<dbReference type="Gramene" id="PSR98397">
    <property type="protein sequence ID" value="PSR98397"/>
    <property type="gene ID" value="CEY00_Acc25003"/>
</dbReference>
<reference evidence="2 3" key="1">
    <citation type="submission" date="2017-07" db="EMBL/GenBank/DDBJ databases">
        <title>An improved, manually edited Actinidia chinensis var. chinensis (kiwifruit) genome highlights the challenges associated with draft genomes and gene prediction in plants.</title>
        <authorList>
            <person name="Pilkington S."/>
            <person name="Crowhurst R."/>
            <person name="Hilario E."/>
            <person name="Nardozza S."/>
            <person name="Fraser L."/>
            <person name="Peng Y."/>
            <person name="Gunaseelan K."/>
            <person name="Simpson R."/>
            <person name="Tahir J."/>
            <person name="Deroles S."/>
            <person name="Templeton K."/>
            <person name="Luo Z."/>
            <person name="Davy M."/>
            <person name="Cheng C."/>
            <person name="Mcneilage M."/>
            <person name="Scaglione D."/>
            <person name="Liu Y."/>
            <person name="Zhang Q."/>
            <person name="Datson P."/>
            <person name="De Silva N."/>
            <person name="Gardiner S."/>
            <person name="Bassett H."/>
            <person name="Chagne D."/>
            <person name="Mccallum J."/>
            <person name="Dzierzon H."/>
            <person name="Deng C."/>
            <person name="Wang Y.-Y."/>
            <person name="Barron N."/>
            <person name="Manako K."/>
            <person name="Bowen J."/>
            <person name="Foster T."/>
            <person name="Erridge Z."/>
            <person name="Tiffin H."/>
            <person name="Waite C."/>
            <person name="Davies K."/>
            <person name="Grierson E."/>
            <person name="Laing W."/>
            <person name="Kirk R."/>
            <person name="Chen X."/>
            <person name="Wood M."/>
            <person name="Montefiori M."/>
            <person name="Brummell D."/>
            <person name="Schwinn K."/>
            <person name="Catanach A."/>
            <person name="Fullerton C."/>
            <person name="Li D."/>
            <person name="Meiyalaghan S."/>
            <person name="Nieuwenhuizen N."/>
            <person name="Read N."/>
            <person name="Prakash R."/>
            <person name="Hunter D."/>
            <person name="Zhang H."/>
            <person name="Mckenzie M."/>
            <person name="Knabel M."/>
            <person name="Harris A."/>
            <person name="Allan A."/>
            <person name="Chen A."/>
            <person name="Janssen B."/>
            <person name="Plunkett B."/>
            <person name="Dwamena C."/>
            <person name="Voogd C."/>
            <person name="Leif D."/>
            <person name="Lafferty D."/>
            <person name="Souleyre E."/>
            <person name="Varkonyi-Gasic E."/>
            <person name="Gambi F."/>
            <person name="Hanley J."/>
            <person name="Yao J.-L."/>
            <person name="Cheung J."/>
            <person name="David K."/>
            <person name="Warren B."/>
            <person name="Marsh K."/>
            <person name="Snowden K."/>
            <person name="Lin-Wang K."/>
            <person name="Brian L."/>
            <person name="Martinez-Sanchez M."/>
            <person name="Wang M."/>
            <person name="Ileperuma N."/>
            <person name="Macnee N."/>
            <person name="Campin R."/>
            <person name="Mcatee P."/>
            <person name="Drummond R."/>
            <person name="Espley R."/>
            <person name="Ireland H."/>
            <person name="Wu R."/>
            <person name="Atkinson R."/>
            <person name="Karunairetnam S."/>
            <person name="Bulley S."/>
            <person name="Chunkath S."/>
            <person name="Hanley Z."/>
            <person name="Storey R."/>
            <person name="Thrimawithana A."/>
            <person name="Thomson S."/>
            <person name="David C."/>
            <person name="Testolin R."/>
        </authorList>
    </citation>
    <scope>NUCLEOTIDE SEQUENCE [LARGE SCALE GENOMIC DNA]</scope>
    <source>
        <strain evidence="3">cv. Red5</strain>
        <tissue evidence="2">Young leaf</tissue>
    </source>
</reference>
<evidence type="ECO:0000256" key="1">
    <source>
        <dbReference type="SAM" id="MobiDB-lite"/>
    </source>
</evidence>
<feature type="region of interest" description="Disordered" evidence="1">
    <location>
        <begin position="1"/>
        <end position="106"/>
    </location>
</feature>
<organism evidence="2 3">
    <name type="scientific">Actinidia chinensis var. chinensis</name>
    <name type="common">Chinese soft-hair kiwi</name>
    <dbReference type="NCBI Taxonomy" id="1590841"/>
    <lineage>
        <taxon>Eukaryota</taxon>
        <taxon>Viridiplantae</taxon>
        <taxon>Streptophyta</taxon>
        <taxon>Embryophyta</taxon>
        <taxon>Tracheophyta</taxon>
        <taxon>Spermatophyta</taxon>
        <taxon>Magnoliopsida</taxon>
        <taxon>eudicotyledons</taxon>
        <taxon>Gunneridae</taxon>
        <taxon>Pentapetalae</taxon>
        <taxon>asterids</taxon>
        <taxon>Ericales</taxon>
        <taxon>Actinidiaceae</taxon>
        <taxon>Actinidia</taxon>
    </lineage>
</organism>
<sequence>MKTKREEEKGEGEEHVKRQKLLEQSSSPSPSPSPPRLAFDNALLPLASYDDDEEEEDDDERRRASGVRVGNNVGRIAQNGPRDGSEDDDEDEDDDDSEKGLSQGKRNRVIELRRDCPYLDTVNRQGELEVVKELHGRSVSEKRGNSDEQNNGSAADGGTEHKNIFTETSRMPFLMLGLDLPPPPLFQDVMEKNIIPQVPLFNILKKFDGESITEVVRPHIARMRYRVTKLPQYLILHMRRFTKNNFFVEKNPTLEFRAKRLYSFANTKREPEVAFEV</sequence>
<reference evidence="3" key="2">
    <citation type="journal article" date="2018" name="BMC Genomics">
        <title>A manually annotated Actinidia chinensis var. chinensis (kiwifruit) genome highlights the challenges associated with draft genomes and gene prediction in plants.</title>
        <authorList>
            <person name="Pilkington S.M."/>
            <person name="Crowhurst R."/>
            <person name="Hilario E."/>
            <person name="Nardozza S."/>
            <person name="Fraser L."/>
            <person name="Peng Y."/>
            <person name="Gunaseelan K."/>
            <person name="Simpson R."/>
            <person name="Tahir J."/>
            <person name="Deroles S.C."/>
            <person name="Templeton K."/>
            <person name="Luo Z."/>
            <person name="Davy M."/>
            <person name="Cheng C."/>
            <person name="McNeilage M."/>
            <person name="Scaglione D."/>
            <person name="Liu Y."/>
            <person name="Zhang Q."/>
            <person name="Datson P."/>
            <person name="De Silva N."/>
            <person name="Gardiner S.E."/>
            <person name="Bassett H."/>
            <person name="Chagne D."/>
            <person name="McCallum J."/>
            <person name="Dzierzon H."/>
            <person name="Deng C."/>
            <person name="Wang Y.Y."/>
            <person name="Barron L."/>
            <person name="Manako K."/>
            <person name="Bowen J."/>
            <person name="Foster T.M."/>
            <person name="Erridge Z.A."/>
            <person name="Tiffin H."/>
            <person name="Waite C.N."/>
            <person name="Davies K.M."/>
            <person name="Grierson E.P."/>
            <person name="Laing W.A."/>
            <person name="Kirk R."/>
            <person name="Chen X."/>
            <person name="Wood M."/>
            <person name="Montefiori M."/>
            <person name="Brummell D.A."/>
            <person name="Schwinn K.E."/>
            <person name="Catanach A."/>
            <person name="Fullerton C."/>
            <person name="Li D."/>
            <person name="Meiyalaghan S."/>
            <person name="Nieuwenhuizen N."/>
            <person name="Read N."/>
            <person name="Prakash R."/>
            <person name="Hunter D."/>
            <person name="Zhang H."/>
            <person name="McKenzie M."/>
            <person name="Knabel M."/>
            <person name="Harris A."/>
            <person name="Allan A.C."/>
            <person name="Gleave A."/>
            <person name="Chen A."/>
            <person name="Janssen B.J."/>
            <person name="Plunkett B."/>
            <person name="Ampomah-Dwamena C."/>
            <person name="Voogd C."/>
            <person name="Leif D."/>
            <person name="Lafferty D."/>
            <person name="Souleyre E.J.F."/>
            <person name="Varkonyi-Gasic E."/>
            <person name="Gambi F."/>
            <person name="Hanley J."/>
            <person name="Yao J.L."/>
            <person name="Cheung J."/>
            <person name="David K.M."/>
            <person name="Warren B."/>
            <person name="Marsh K."/>
            <person name="Snowden K.C."/>
            <person name="Lin-Wang K."/>
            <person name="Brian L."/>
            <person name="Martinez-Sanchez M."/>
            <person name="Wang M."/>
            <person name="Ileperuma N."/>
            <person name="Macnee N."/>
            <person name="Campin R."/>
            <person name="McAtee P."/>
            <person name="Drummond R.S.M."/>
            <person name="Espley R.V."/>
            <person name="Ireland H.S."/>
            <person name="Wu R."/>
            <person name="Atkinson R.G."/>
            <person name="Karunairetnam S."/>
            <person name="Bulley S."/>
            <person name="Chunkath S."/>
            <person name="Hanley Z."/>
            <person name="Storey R."/>
            <person name="Thrimawithana A.H."/>
            <person name="Thomson S."/>
            <person name="David C."/>
            <person name="Testolin R."/>
            <person name="Huang H."/>
            <person name="Hellens R.P."/>
            <person name="Schaffer R.J."/>
        </authorList>
    </citation>
    <scope>NUCLEOTIDE SEQUENCE [LARGE SCALE GENOMIC DNA]</scope>
    <source>
        <strain evidence="3">cv. Red5</strain>
    </source>
</reference>
<feature type="compositionally biased region" description="Basic and acidic residues" evidence="1">
    <location>
        <begin position="135"/>
        <end position="146"/>
    </location>
</feature>
<feature type="region of interest" description="Disordered" evidence="1">
    <location>
        <begin position="135"/>
        <end position="161"/>
    </location>
</feature>
<protein>
    <submittedName>
        <fullName evidence="2">U4/U6.U5 tri-snRNP-associated protein</fullName>
    </submittedName>
</protein>
<dbReference type="InParanoid" id="A0A2R6PXA4"/>
<dbReference type="STRING" id="1590841.A0A2R6PXA4"/>
<name>A0A2R6PXA4_ACTCC</name>
<dbReference type="SUPFAM" id="SSF54001">
    <property type="entry name" value="Cysteine proteinases"/>
    <property type="match status" value="1"/>
</dbReference>
<comment type="caution">
    <text evidence="2">The sequence shown here is derived from an EMBL/GenBank/DDBJ whole genome shotgun (WGS) entry which is preliminary data.</text>
</comment>